<comment type="similarity">
    <text evidence="2 7">Belongs to the ATG22 family.</text>
</comment>
<dbReference type="Gene3D" id="1.20.1250.20">
    <property type="entry name" value="MFS general substrate transporter like domains"/>
    <property type="match status" value="1"/>
</dbReference>
<feature type="transmembrane region" description="Helical" evidence="7">
    <location>
        <begin position="149"/>
        <end position="175"/>
    </location>
</feature>
<evidence type="ECO:0000256" key="4">
    <source>
        <dbReference type="ARBA" id="ARBA00022692"/>
    </source>
</evidence>
<organism evidence="8 9">
    <name type="scientific">Rhizophlyctis rosea</name>
    <dbReference type="NCBI Taxonomy" id="64517"/>
    <lineage>
        <taxon>Eukaryota</taxon>
        <taxon>Fungi</taxon>
        <taxon>Fungi incertae sedis</taxon>
        <taxon>Chytridiomycota</taxon>
        <taxon>Chytridiomycota incertae sedis</taxon>
        <taxon>Chytridiomycetes</taxon>
        <taxon>Rhizophlyctidales</taxon>
        <taxon>Rhizophlyctidaceae</taxon>
        <taxon>Rhizophlyctis</taxon>
    </lineage>
</organism>
<proteinExistence type="inferred from homology"/>
<dbReference type="Pfam" id="PF11700">
    <property type="entry name" value="ATG22"/>
    <property type="match status" value="1"/>
</dbReference>
<dbReference type="Proteomes" id="UP001212841">
    <property type="component" value="Unassembled WGS sequence"/>
</dbReference>
<protein>
    <recommendedName>
        <fullName evidence="7">Autophagy-related protein</fullName>
    </recommendedName>
</protein>
<dbReference type="PANTHER" id="PTHR23519:SF1">
    <property type="entry name" value="AUTOPHAGY-RELATED PROTEIN 22"/>
    <property type="match status" value="1"/>
</dbReference>
<evidence type="ECO:0000256" key="6">
    <source>
        <dbReference type="ARBA" id="ARBA00023136"/>
    </source>
</evidence>
<dbReference type="AlphaFoldDB" id="A0AAD5X3R8"/>
<keyword evidence="3 7" id="KW-0813">Transport</keyword>
<dbReference type="GO" id="GO:0006865">
    <property type="term" value="P:amino acid transport"/>
    <property type="evidence" value="ECO:0007669"/>
    <property type="project" value="UniProtKB-KW"/>
</dbReference>
<dbReference type="GO" id="GO:0006914">
    <property type="term" value="P:autophagy"/>
    <property type="evidence" value="ECO:0007669"/>
    <property type="project" value="UniProtKB-KW"/>
</dbReference>
<accession>A0AAD5X3R8</accession>
<keyword evidence="7" id="KW-0029">Amino-acid transport</keyword>
<dbReference type="InterPro" id="IPR024671">
    <property type="entry name" value="Atg22-like"/>
</dbReference>
<dbReference type="InterPro" id="IPR050495">
    <property type="entry name" value="ATG22/LtaA_families"/>
</dbReference>
<keyword evidence="7" id="KW-0926">Vacuole</keyword>
<sequence>MGAGIALGLGDGEKFGLPTVYPLQIAVGLSATWLIIGLWFPWRWLKTRPGPPLPEGENYFLFSWKKVIQTIRQARRLSTLFRFLIAWFIFSDGFNTILSIAILFFQSDLGVDQTGLLGAAIVADFTQATGVWFWLLIQRKFNIETRKLLMIQAGIYSLVPLWGLLGFVEAAGVGMRRKEEIWALGLLHGLMLGGVQSGCRVLFSELVPRGMETRFFSLYAITENGAAWVGPLVVAGIGDATGNRRYAFIFVFLLLFVPIWIFRTVDVDVGKREVEEYLKAETEGKRAVEVDVRREVDGGKVEITCKEEGQVNEQKVKEG</sequence>
<evidence type="ECO:0000256" key="7">
    <source>
        <dbReference type="RuleBase" id="RU363073"/>
    </source>
</evidence>
<comment type="subcellular location">
    <subcellularLocation>
        <location evidence="1">Endomembrane system</location>
        <topology evidence="1">Multi-pass membrane protein</topology>
    </subcellularLocation>
    <subcellularLocation>
        <location evidence="7">Vacuole membrane</location>
        <topology evidence="7">Multi-pass membrane protein</topology>
    </subcellularLocation>
</comment>
<keyword evidence="7" id="KW-0072">Autophagy</keyword>
<keyword evidence="6 7" id="KW-0472">Membrane</keyword>
<evidence type="ECO:0000313" key="8">
    <source>
        <dbReference type="EMBL" id="KAJ3050300.1"/>
    </source>
</evidence>
<feature type="transmembrane region" description="Helical" evidence="7">
    <location>
        <begin position="215"/>
        <end position="238"/>
    </location>
</feature>
<evidence type="ECO:0000256" key="1">
    <source>
        <dbReference type="ARBA" id="ARBA00004127"/>
    </source>
</evidence>
<evidence type="ECO:0000256" key="5">
    <source>
        <dbReference type="ARBA" id="ARBA00022989"/>
    </source>
</evidence>
<feature type="transmembrane region" description="Helical" evidence="7">
    <location>
        <begin position="244"/>
        <end position="262"/>
    </location>
</feature>
<dbReference type="GO" id="GO:0005774">
    <property type="term" value="C:vacuolar membrane"/>
    <property type="evidence" value="ECO:0007669"/>
    <property type="project" value="UniProtKB-SubCell"/>
</dbReference>
<dbReference type="SUPFAM" id="SSF103473">
    <property type="entry name" value="MFS general substrate transporter"/>
    <property type="match status" value="1"/>
</dbReference>
<keyword evidence="9" id="KW-1185">Reference proteome</keyword>
<gene>
    <name evidence="8" type="primary">ATG22</name>
    <name evidence="8" type="ORF">HK097_008740</name>
</gene>
<feature type="transmembrane region" description="Helical" evidence="7">
    <location>
        <begin position="116"/>
        <end position="137"/>
    </location>
</feature>
<evidence type="ECO:0000313" key="9">
    <source>
        <dbReference type="Proteomes" id="UP001212841"/>
    </source>
</evidence>
<dbReference type="GO" id="GO:0012505">
    <property type="term" value="C:endomembrane system"/>
    <property type="evidence" value="ECO:0007669"/>
    <property type="project" value="UniProtKB-SubCell"/>
</dbReference>
<dbReference type="InterPro" id="IPR036259">
    <property type="entry name" value="MFS_trans_sf"/>
</dbReference>
<feature type="transmembrane region" description="Helical" evidence="7">
    <location>
        <begin position="80"/>
        <end position="104"/>
    </location>
</feature>
<comment type="caution">
    <text evidence="7">Lacks conserved residue(s) required for the propagation of feature annotation.</text>
</comment>
<dbReference type="EMBL" id="JADGJD010000530">
    <property type="protein sequence ID" value="KAJ3050300.1"/>
    <property type="molecule type" value="Genomic_DNA"/>
</dbReference>
<comment type="caution">
    <text evidence="8">The sequence shown here is derived from an EMBL/GenBank/DDBJ whole genome shotgun (WGS) entry which is preliminary data.</text>
</comment>
<evidence type="ECO:0000256" key="2">
    <source>
        <dbReference type="ARBA" id="ARBA00006978"/>
    </source>
</evidence>
<reference evidence="8" key="1">
    <citation type="submission" date="2020-05" db="EMBL/GenBank/DDBJ databases">
        <title>Phylogenomic resolution of chytrid fungi.</title>
        <authorList>
            <person name="Stajich J.E."/>
            <person name="Amses K."/>
            <person name="Simmons R."/>
            <person name="Seto K."/>
            <person name="Myers J."/>
            <person name="Bonds A."/>
            <person name="Quandt C.A."/>
            <person name="Barry K."/>
            <person name="Liu P."/>
            <person name="Grigoriev I."/>
            <person name="Longcore J.E."/>
            <person name="James T.Y."/>
        </authorList>
    </citation>
    <scope>NUCLEOTIDE SEQUENCE</scope>
    <source>
        <strain evidence="8">JEL0318</strain>
    </source>
</reference>
<comment type="function">
    <text evidence="7">Vacuolar effluxer which mediate the efflux of amino acids resulting from autophagic degradation. The release of autophagic amino acids allows the maintenance of protein synthesis and viability during nitrogen starvation.</text>
</comment>
<evidence type="ECO:0000256" key="3">
    <source>
        <dbReference type="ARBA" id="ARBA00022448"/>
    </source>
</evidence>
<feature type="transmembrane region" description="Helical" evidence="7">
    <location>
        <begin position="181"/>
        <end position="203"/>
    </location>
</feature>
<name>A0AAD5X3R8_9FUNG</name>
<dbReference type="PANTHER" id="PTHR23519">
    <property type="entry name" value="AUTOPHAGY-RELATED PROTEIN 22"/>
    <property type="match status" value="1"/>
</dbReference>
<keyword evidence="4 7" id="KW-0812">Transmembrane</keyword>
<feature type="transmembrane region" description="Helical" evidence="7">
    <location>
        <begin position="20"/>
        <end position="40"/>
    </location>
</feature>
<keyword evidence="5 7" id="KW-1133">Transmembrane helix</keyword>